<dbReference type="HOGENOM" id="CLU_1377241_0_0_9"/>
<feature type="transmembrane region" description="Helical" evidence="1">
    <location>
        <begin position="30"/>
        <end position="47"/>
    </location>
</feature>
<keyword evidence="1" id="KW-0472">Membrane</keyword>
<reference evidence="2 3" key="1">
    <citation type="journal article" date="2015" name="Genome Announc.">
        <title>Complete genome sequence of the human gut symbiont Roseburia hominis.</title>
        <authorList>
            <person name="Travis A.J."/>
            <person name="Kelly D."/>
            <person name="Flint H.J."/>
            <person name="Aminov R.I."/>
        </authorList>
    </citation>
    <scope>NUCLEOTIDE SEQUENCE [LARGE SCALE GENOMIC DNA]</scope>
    <source>
        <strain evidence="3">DSM 16839 / JCM 17582 / NCIMB 14029 / A2-183</strain>
    </source>
</reference>
<sequence length="198" mass="23451">MKMDLMQVLMEEYKMLGQVGEKYFDRLYQSLYFTIVFYGAVLAVMKSEDNEKFWFIIFCYFLPIGTFLFGLFYAYNSYVIARQGFCMIRLEKMIREQGLYAYKNAGFAGWNILSKKYAGNYKLAYGTSLMFFVFAPVFDYILGIGKSDFKWIINFTSITGLNILYSIFPILFYVVYVIFMIIMIKNMLIMNKMIYVEL</sequence>
<dbReference type="Proteomes" id="UP000008178">
    <property type="component" value="Chromosome"/>
</dbReference>
<evidence type="ECO:0000313" key="3">
    <source>
        <dbReference type="Proteomes" id="UP000008178"/>
    </source>
</evidence>
<keyword evidence="1" id="KW-0812">Transmembrane</keyword>
<gene>
    <name evidence="2" type="ordered locus">RHOM_12130</name>
</gene>
<proteinExistence type="predicted"/>
<organism evidence="2 3">
    <name type="scientific">Roseburia hominis (strain DSM 16839 / JCM 17582 / NCIMB 14029 / A2-183)</name>
    <dbReference type="NCBI Taxonomy" id="585394"/>
    <lineage>
        <taxon>Bacteria</taxon>
        <taxon>Bacillati</taxon>
        <taxon>Bacillota</taxon>
        <taxon>Clostridia</taxon>
        <taxon>Lachnospirales</taxon>
        <taxon>Lachnospiraceae</taxon>
        <taxon>Roseburia</taxon>
    </lineage>
</organism>
<accession>G2T546</accession>
<feature type="transmembrane region" description="Helical" evidence="1">
    <location>
        <begin position="163"/>
        <end position="184"/>
    </location>
</feature>
<feature type="transmembrane region" description="Helical" evidence="1">
    <location>
        <begin position="53"/>
        <end position="75"/>
    </location>
</feature>
<keyword evidence="3" id="KW-1185">Reference proteome</keyword>
<dbReference type="AlphaFoldDB" id="G2T546"/>
<dbReference type="KEGG" id="rho:RHOM_12130"/>
<evidence type="ECO:0000313" key="2">
    <source>
        <dbReference type="EMBL" id="AEN97534.1"/>
    </source>
</evidence>
<evidence type="ECO:0000256" key="1">
    <source>
        <dbReference type="SAM" id="Phobius"/>
    </source>
</evidence>
<protein>
    <submittedName>
        <fullName evidence="2">Uncharacterized protein</fullName>
    </submittedName>
</protein>
<name>G2T546_ROSHA</name>
<dbReference type="EMBL" id="CP003040">
    <property type="protein sequence ID" value="AEN97534.1"/>
    <property type="molecule type" value="Genomic_DNA"/>
</dbReference>
<feature type="transmembrane region" description="Helical" evidence="1">
    <location>
        <begin position="123"/>
        <end position="143"/>
    </location>
</feature>
<keyword evidence="1" id="KW-1133">Transmembrane helix</keyword>